<dbReference type="EMBL" id="MQUB01000001">
    <property type="protein sequence ID" value="PQB05940.1"/>
    <property type="molecule type" value="Genomic_DNA"/>
</dbReference>
<dbReference type="AlphaFoldDB" id="A0A2S7KTJ4"/>
<feature type="signal peptide" evidence="1">
    <location>
        <begin position="1"/>
        <end position="21"/>
    </location>
</feature>
<name>A0A2S7KTJ4_9FLAO</name>
<dbReference type="Pfam" id="PF08534">
    <property type="entry name" value="Redoxin"/>
    <property type="match status" value="1"/>
</dbReference>
<dbReference type="PANTHER" id="PTHR42852">
    <property type="entry name" value="THIOL:DISULFIDE INTERCHANGE PROTEIN DSBE"/>
    <property type="match status" value="1"/>
</dbReference>
<proteinExistence type="predicted"/>
<dbReference type="Gene3D" id="3.40.30.10">
    <property type="entry name" value="Glutaredoxin"/>
    <property type="match status" value="1"/>
</dbReference>
<evidence type="ECO:0000259" key="2">
    <source>
        <dbReference type="PROSITE" id="PS51352"/>
    </source>
</evidence>
<dbReference type="OrthoDB" id="616241at2"/>
<evidence type="ECO:0000313" key="4">
    <source>
        <dbReference type="Proteomes" id="UP000239800"/>
    </source>
</evidence>
<dbReference type="InterPro" id="IPR036249">
    <property type="entry name" value="Thioredoxin-like_sf"/>
</dbReference>
<dbReference type="PROSITE" id="PS51352">
    <property type="entry name" value="THIOREDOXIN_2"/>
    <property type="match status" value="1"/>
</dbReference>
<organism evidence="3 4">
    <name type="scientific">Aureitalea marina</name>
    <dbReference type="NCBI Taxonomy" id="930804"/>
    <lineage>
        <taxon>Bacteria</taxon>
        <taxon>Pseudomonadati</taxon>
        <taxon>Bacteroidota</taxon>
        <taxon>Flavobacteriia</taxon>
        <taxon>Flavobacteriales</taxon>
        <taxon>Flavobacteriaceae</taxon>
        <taxon>Aureitalea</taxon>
    </lineage>
</organism>
<dbReference type="InterPro" id="IPR013766">
    <property type="entry name" value="Thioredoxin_domain"/>
</dbReference>
<dbReference type="InterPro" id="IPR013740">
    <property type="entry name" value="Redoxin"/>
</dbReference>
<keyword evidence="4" id="KW-1185">Reference proteome</keyword>
<dbReference type="RefSeq" id="WP_104811985.1">
    <property type="nucleotide sequence ID" value="NZ_MQUB01000001.1"/>
</dbReference>
<reference evidence="3 4" key="1">
    <citation type="submission" date="2016-11" db="EMBL/GenBank/DDBJ databases">
        <title>Trade-off between light-utilization and light-protection in marine flavobacteria.</title>
        <authorList>
            <person name="Kumagai Y."/>
        </authorList>
    </citation>
    <scope>NUCLEOTIDE SEQUENCE [LARGE SCALE GENOMIC DNA]</scope>
    <source>
        <strain evidence="3 4">NBRC 107741</strain>
    </source>
</reference>
<comment type="caution">
    <text evidence="3">The sequence shown here is derived from an EMBL/GenBank/DDBJ whole genome shotgun (WGS) entry which is preliminary data.</text>
</comment>
<keyword evidence="1" id="KW-0732">Signal</keyword>
<feature type="chain" id="PRO_5015460250" evidence="1">
    <location>
        <begin position="22"/>
        <end position="403"/>
    </location>
</feature>
<dbReference type="CDD" id="cd02966">
    <property type="entry name" value="TlpA_like_family"/>
    <property type="match status" value="1"/>
</dbReference>
<dbReference type="PROSITE" id="PS51257">
    <property type="entry name" value="PROKAR_LIPOPROTEIN"/>
    <property type="match status" value="1"/>
</dbReference>
<dbReference type="PANTHER" id="PTHR42852:SF17">
    <property type="entry name" value="THIOREDOXIN-LIKE PROTEIN HI_1115"/>
    <property type="match status" value="1"/>
</dbReference>
<dbReference type="Proteomes" id="UP000239800">
    <property type="component" value="Unassembled WGS sequence"/>
</dbReference>
<evidence type="ECO:0000256" key="1">
    <source>
        <dbReference type="SAM" id="SignalP"/>
    </source>
</evidence>
<dbReference type="GO" id="GO:0016491">
    <property type="term" value="F:oxidoreductase activity"/>
    <property type="evidence" value="ECO:0007669"/>
    <property type="project" value="InterPro"/>
</dbReference>
<gene>
    <name evidence="3" type="ORF">BST85_03450</name>
</gene>
<evidence type="ECO:0000313" key="3">
    <source>
        <dbReference type="EMBL" id="PQB05940.1"/>
    </source>
</evidence>
<dbReference type="SUPFAM" id="SSF52833">
    <property type="entry name" value="Thioredoxin-like"/>
    <property type="match status" value="1"/>
</dbReference>
<dbReference type="InterPro" id="IPR050553">
    <property type="entry name" value="Thioredoxin_ResA/DsbE_sf"/>
</dbReference>
<protein>
    <submittedName>
        <fullName evidence="3">Redoxin</fullName>
    </submittedName>
</protein>
<accession>A0A2S7KTJ4</accession>
<sequence>MRPKILILVVLISSVLGCQHATSELDQGLWLLTFHLDNGHDLPVNVEVGSDGTLTFVNAEERVSMEQPIYQGDSVYIMHPVFEGYFKGKLQEGELEGVFVKESLDRIVPFNMIKGDYPRFQSSPADFTAVSGRWESVFSPDSDEDRYPAMGLFSQTGDQVEGTFRTTTGDYRYLQGIMDGDSLKLSTFDGAHVFLFEAHVRDSLMEGVFYSGNHWVEPFTARLNPVYELPDPLGLTGLKEGWETLAFSFPDEQGQMISLADPQFEDQVVVVQLMGSWCPNCLEESRFYASYNKQHRDRGLKFVALAFEYAPDQERAWKGLNRLKEKLQIEYPILLAQYGSSDKEEAAAKLPMLDHVLSYPTTLFIDRKGEVRRIHTGINGEATGRFESFQEDFDLFVQGLLNE</sequence>
<feature type="domain" description="Thioredoxin" evidence="2">
    <location>
        <begin position="238"/>
        <end position="398"/>
    </location>
</feature>